<sequence length="96" mass="10833">MKRRSAADRRFEASQQYKGTIGADFVTKELQIDDRLVTLQIVWNYNQRCELLTESASQKRVCEVVAKPVVEIGELAAVSAVLFYIGRVLHRIAGHA</sequence>
<evidence type="ECO:0000313" key="2">
    <source>
        <dbReference type="Proteomes" id="UP001055811"/>
    </source>
</evidence>
<accession>A0ACB9GE58</accession>
<gene>
    <name evidence="1" type="ORF">L2E82_11523</name>
</gene>
<reference evidence="1 2" key="2">
    <citation type="journal article" date="2022" name="Mol. Ecol. Resour.">
        <title>The genomes of chicory, endive, great burdock and yacon provide insights into Asteraceae paleo-polyploidization history and plant inulin production.</title>
        <authorList>
            <person name="Fan W."/>
            <person name="Wang S."/>
            <person name="Wang H."/>
            <person name="Wang A."/>
            <person name="Jiang F."/>
            <person name="Liu H."/>
            <person name="Zhao H."/>
            <person name="Xu D."/>
            <person name="Zhang Y."/>
        </authorList>
    </citation>
    <scope>NUCLEOTIDE SEQUENCE [LARGE SCALE GENOMIC DNA]</scope>
    <source>
        <strain evidence="2">cv. Punajuju</strain>
        <tissue evidence="1">Leaves</tissue>
    </source>
</reference>
<keyword evidence="2" id="KW-1185">Reference proteome</keyword>
<dbReference type="Proteomes" id="UP001055811">
    <property type="component" value="Linkage Group LG02"/>
</dbReference>
<evidence type="ECO:0000313" key="1">
    <source>
        <dbReference type="EMBL" id="KAI3781506.1"/>
    </source>
</evidence>
<reference evidence="2" key="1">
    <citation type="journal article" date="2022" name="Mol. Ecol. Resour.">
        <title>The genomes of chicory, endive, great burdock and yacon provide insights into Asteraceae palaeo-polyploidization history and plant inulin production.</title>
        <authorList>
            <person name="Fan W."/>
            <person name="Wang S."/>
            <person name="Wang H."/>
            <person name="Wang A."/>
            <person name="Jiang F."/>
            <person name="Liu H."/>
            <person name="Zhao H."/>
            <person name="Xu D."/>
            <person name="Zhang Y."/>
        </authorList>
    </citation>
    <scope>NUCLEOTIDE SEQUENCE [LARGE SCALE GENOMIC DNA]</scope>
    <source>
        <strain evidence="2">cv. Punajuju</strain>
    </source>
</reference>
<dbReference type="EMBL" id="CM042010">
    <property type="protein sequence ID" value="KAI3781506.1"/>
    <property type="molecule type" value="Genomic_DNA"/>
</dbReference>
<organism evidence="1 2">
    <name type="scientific">Cichorium intybus</name>
    <name type="common">Chicory</name>
    <dbReference type="NCBI Taxonomy" id="13427"/>
    <lineage>
        <taxon>Eukaryota</taxon>
        <taxon>Viridiplantae</taxon>
        <taxon>Streptophyta</taxon>
        <taxon>Embryophyta</taxon>
        <taxon>Tracheophyta</taxon>
        <taxon>Spermatophyta</taxon>
        <taxon>Magnoliopsida</taxon>
        <taxon>eudicotyledons</taxon>
        <taxon>Gunneridae</taxon>
        <taxon>Pentapetalae</taxon>
        <taxon>asterids</taxon>
        <taxon>campanulids</taxon>
        <taxon>Asterales</taxon>
        <taxon>Asteraceae</taxon>
        <taxon>Cichorioideae</taxon>
        <taxon>Cichorieae</taxon>
        <taxon>Cichoriinae</taxon>
        <taxon>Cichorium</taxon>
    </lineage>
</organism>
<name>A0ACB9GE58_CICIN</name>
<protein>
    <submittedName>
        <fullName evidence="1">Uncharacterized protein</fullName>
    </submittedName>
</protein>
<comment type="caution">
    <text evidence="1">The sequence shown here is derived from an EMBL/GenBank/DDBJ whole genome shotgun (WGS) entry which is preliminary data.</text>
</comment>
<proteinExistence type="predicted"/>